<reference evidence="2 3" key="3">
    <citation type="journal article" date="2017" name="G3 (Bethesda)">
        <title>Comparative analysis highlights variable genome content of wheat rusts and divergence of the mating loci.</title>
        <authorList>
            <person name="Cuomo C.A."/>
            <person name="Bakkeren G."/>
            <person name="Khalil H.B."/>
            <person name="Panwar V."/>
            <person name="Joly D."/>
            <person name="Linning R."/>
            <person name="Sakthikumar S."/>
            <person name="Song X."/>
            <person name="Adiconis X."/>
            <person name="Fan L."/>
            <person name="Goldberg J.M."/>
            <person name="Levin J.Z."/>
            <person name="Young S."/>
            <person name="Zeng Q."/>
            <person name="Anikster Y."/>
            <person name="Bruce M."/>
            <person name="Wang M."/>
            <person name="Yin C."/>
            <person name="McCallum B."/>
            <person name="Szabo L.J."/>
            <person name="Hulbert S."/>
            <person name="Chen X."/>
            <person name="Fellers J.P."/>
        </authorList>
    </citation>
    <scope>NUCLEOTIDE SEQUENCE</scope>
    <source>
        <strain evidence="3">Isolate 1-1 / race 1 (BBBD)</strain>
        <strain evidence="2">isolate 1-1 / race 1 (BBBD)</strain>
    </source>
</reference>
<protein>
    <submittedName>
        <fullName evidence="1 2">Uncharacterized protein</fullName>
    </submittedName>
</protein>
<dbReference type="VEuPathDB" id="FungiDB:PTTG_29979"/>
<evidence type="ECO:0000313" key="1">
    <source>
        <dbReference type="EMBL" id="OAV86293.1"/>
    </source>
</evidence>
<organism evidence="1">
    <name type="scientific">Puccinia triticina (isolate 1-1 / race 1 (BBBD))</name>
    <name type="common">Brown leaf rust fungus</name>
    <dbReference type="NCBI Taxonomy" id="630390"/>
    <lineage>
        <taxon>Eukaryota</taxon>
        <taxon>Fungi</taxon>
        <taxon>Dikarya</taxon>
        <taxon>Basidiomycota</taxon>
        <taxon>Pucciniomycotina</taxon>
        <taxon>Pucciniomycetes</taxon>
        <taxon>Pucciniales</taxon>
        <taxon>Pucciniaceae</taxon>
        <taxon>Puccinia</taxon>
    </lineage>
</organism>
<dbReference type="EMBL" id="ADAS02001328">
    <property type="protein sequence ID" value="OAV86293.1"/>
    <property type="molecule type" value="Genomic_DNA"/>
</dbReference>
<evidence type="ECO:0000313" key="2">
    <source>
        <dbReference type="EnsemblFungi" id="PTTG_29979-t43_1-p1"/>
    </source>
</evidence>
<dbReference type="OrthoDB" id="2633151at2759"/>
<reference evidence="2" key="4">
    <citation type="submission" date="2025-05" db="UniProtKB">
        <authorList>
            <consortium name="EnsemblFungi"/>
        </authorList>
    </citation>
    <scope>IDENTIFICATION</scope>
    <source>
        <strain evidence="2">isolate 1-1 / race 1 (BBBD)</strain>
    </source>
</reference>
<reference evidence="1" key="2">
    <citation type="submission" date="2016-05" db="EMBL/GenBank/DDBJ databases">
        <title>Comparative analysis highlights variable genome content of wheat rusts and divergence of the mating loci.</title>
        <authorList>
            <person name="Cuomo C.A."/>
            <person name="Bakkeren G."/>
            <person name="Szabo L."/>
            <person name="Khalil H."/>
            <person name="Joly D."/>
            <person name="Goldberg J."/>
            <person name="Young S."/>
            <person name="Zeng Q."/>
            <person name="Fellers J."/>
        </authorList>
    </citation>
    <scope>NUCLEOTIDE SEQUENCE [LARGE SCALE GENOMIC DNA]</scope>
    <source>
        <strain evidence="1">1-1 BBBD Race 1</strain>
    </source>
</reference>
<accession>A0A180G386</accession>
<dbReference type="EnsemblFungi" id="PTTG_29979-t43_1">
    <property type="protein sequence ID" value="PTTG_29979-t43_1-p1"/>
    <property type="gene ID" value="PTTG_29979"/>
</dbReference>
<gene>
    <name evidence="1" type="ORF">PTTG_29979</name>
</gene>
<dbReference type="AlphaFoldDB" id="A0A180G386"/>
<proteinExistence type="predicted"/>
<dbReference type="Proteomes" id="UP000005240">
    <property type="component" value="Unassembled WGS sequence"/>
</dbReference>
<sequence length="212" mass="24351">MIQLISKHWTYASTQGAFSKYPIDPAHETPFNISGVITRWFNGKRERVRKEKNPEDAERVKLLRKKSRWRSNLASHRTSSMKSLSGDNSTICAPFEESRCHSDTEDLPSGEQVKLKLPWRSAVFSSLCKLADGKTTERLRQETGRKFSTSQLFETRRRAAIRTEENAMVPMNLPLDCYDDRFLNSLSDQAKRELTNKPACGLLELHFQLTQG</sequence>
<reference evidence="1" key="1">
    <citation type="submission" date="2009-11" db="EMBL/GenBank/DDBJ databases">
        <authorList>
            <consortium name="The Broad Institute Genome Sequencing Platform"/>
            <person name="Ward D."/>
            <person name="Feldgarden M."/>
            <person name="Earl A."/>
            <person name="Young S.K."/>
            <person name="Zeng Q."/>
            <person name="Koehrsen M."/>
            <person name="Alvarado L."/>
            <person name="Berlin A."/>
            <person name="Bochicchio J."/>
            <person name="Borenstein D."/>
            <person name="Chapman S.B."/>
            <person name="Chen Z."/>
            <person name="Engels R."/>
            <person name="Freedman E."/>
            <person name="Gellesch M."/>
            <person name="Goldberg J."/>
            <person name="Griggs A."/>
            <person name="Gujja S."/>
            <person name="Heilman E."/>
            <person name="Heiman D."/>
            <person name="Hepburn T."/>
            <person name="Howarth C."/>
            <person name="Jen D."/>
            <person name="Larson L."/>
            <person name="Lewis B."/>
            <person name="Mehta T."/>
            <person name="Park D."/>
            <person name="Pearson M."/>
            <person name="Roberts A."/>
            <person name="Saif S."/>
            <person name="Shea T."/>
            <person name="Shenoy N."/>
            <person name="Sisk P."/>
            <person name="Stolte C."/>
            <person name="Sykes S."/>
            <person name="Thomson T."/>
            <person name="Walk T."/>
            <person name="White J."/>
            <person name="Yandava C."/>
            <person name="Izard J."/>
            <person name="Baranova O.V."/>
            <person name="Blanton J.M."/>
            <person name="Tanner A.C."/>
            <person name="Dewhirst F.E."/>
            <person name="Haas B."/>
            <person name="Nusbaum C."/>
            <person name="Birren B."/>
        </authorList>
    </citation>
    <scope>NUCLEOTIDE SEQUENCE [LARGE SCALE GENOMIC DNA]</scope>
    <source>
        <strain evidence="1">1-1 BBBD Race 1</strain>
    </source>
</reference>
<name>A0A180G386_PUCT1</name>
<keyword evidence="3" id="KW-1185">Reference proteome</keyword>
<evidence type="ECO:0000313" key="3">
    <source>
        <dbReference type="Proteomes" id="UP000005240"/>
    </source>
</evidence>